<dbReference type="NCBIfam" id="NF003962">
    <property type="entry name" value="PRK05454.2-5"/>
    <property type="match status" value="1"/>
</dbReference>
<feature type="transmembrane region" description="Helical" evidence="13">
    <location>
        <begin position="390"/>
        <end position="409"/>
    </location>
</feature>
<dbReference type="Proteomes" id="UP000003374">
    <property type="component" value="Unassembled WGS sequence"/>
</dbReference>
<evidence type="ECO:0000256" key="6">
    <source>
        <dbReference type="ARBA" id="ARBA00022519"/>
    </source>
</evidence>
<comment type="subcellular location">
    <subcellularLocation>
        <location evidence="1">Cell inner membrane</location>
        <topology evidence="1">Multi-pass membrane protein</topology>
    </subcellularLocation>
</comment>
<evidence type="ECO:0000256" key="5">
    <source>
        <dbReference type="ARBA" id="ARBA00022475"/>
    </source>
</evidence>
<proteinExistence type="inferred from homology"/>
<evidence type="ECO:0000256" key="11">
    <source>
        <dbReference type="ARBA" id="ARBA00023136"/>
    </source>
</evidence>
<sequence>MFGTPMLFSDHSEESPRRSNNRPLRVPGPRLRALGFIAVVLTTTAYGIAVMFDILRANGITLLEGSILILFAVAFAWITAAFWTAMVGFTLRLFQLDPLTLRRQRTPRTDGMPIATRTAVVMPVYNEHTVRVIAGVEATCESLAATGAADKFDFYLLSDSTDAAIATREKAAWGALQQRLAGAFRGRLLYRRRASNTGRKPGNIADFCRRWGTYYEFMIVLDADSVMTGAAMTSLVRAMQANPQAGLIQTVPIPVRQQTMFGRFVQFASEVYSPMLATGLSFWQTGAANYWGHNAIIRVQAFTEHCGLPTLAGAPPFGGEILSHDFVEAALLRRSGWQVYLFPELQGSYEEIPDNILDFVKRDRRWAQGNLQHLKLLAAPGLRPLSRLNFLLGATAYLSSLLWLVMLALSSADAIEQALTGTQFFTSGYQLFPDWPIVKTGEIASLVSITIGMLLLPKILGVVLCLLQPHHRQAFGGTARLLRSSFIETAFSVLIAPIMMTYHAYFVVSILLGQPVSWGPQERMGRRVTLPEALRYTFAATLGGLIWGGAVWILAPQFFWWLLPVLLGLLIAAPLVCLSSSPTLGKALHRCGVFLAPSETKPPMVLQRLQQLISARQENSLQPDWLPSLPPVRYREMPSQCLARRSRVKGYYWHFWARRRT</sequence>
<feature type="transmembrane region" description="Helical" evidence="13">
    <location>
        <begin position="489"/>
        <end position="512"/>
    </location>
</feature>
<keyword evidence="7" id="KW-0328">Glycosyltransferase</keyword>
<feature type="domain" description="Glycosyltransferase 2-like" evidence="14">
    <location>
        <begin position="219"/>
        <end position="409"/>
    </location>
</feature>
<dbReference type="GO" id="GO:0016758">
    <property type="term" value="F:hexosyltransferase activity"/>
    <property type="evidence" value="ECO:0007669"/>
    <property type="project" value="TreeGrafter"/>
</dbReference>
<dbReference type="Gene3D" id="3.90.550.10">
    <property type="entry name" value="Spore Coat Polysaccharide Biosynthesis Protein SpsA, Chain A"/>
    <property type="match status" value="1"/>
</dbReference>
<organism evidence="15 16">
    <name type="scientific">Nitrococcus mobilis Nb-231</name>
    <dbReference type="NCBI Taxonomy" id="314278"/>
    <lineage>
        <taxon>Bacteria</taxon>
        <taxon>Pseudomonadati</taxon>
        <taxon>Pseudomonadota</taxon>
        <taxon>Gammaproteobacteria</taxon>
        <taxon>Chromatiales</taxon>
        <taxon>Ectothiorhodospiraceae</taxon>
        <taxon>Nitrococcus</taxon>
    </lineage>
</organism>
<dbReference type="InterPro" id="IPR050321">
    <property type="entry name" value="Glycosyltr_2/OpgH_subfam"/>
</dbReference>
<dbReference type="SUPFAM" id="SSF53448">
    <property type="entry name" value="Nucleotide-diphospho-sugar transferases"/>
    <property type="match status" value="1"/>
</dbReference>
<evidence type="ECO:0000256" key="8">
    <source>
        <dbReference type="ARBA" id="ARBA00022679"/>
    </source>
</evidence>
<dbReference type="Pfam" id="PF13632">
    <property type="entry name" value="Glyco_trans_2_3"/>
    <property type="match status" value="1"/>
</dbReference>
<dbReference type="CDD" id="cd04191">
    <property type="entry name" value="Glucan_BSP_MdoH"/>
    <property type="match status" value="1"/>
</dbReference>
<dbReference type="HOGENOM" id="CLU_015730_1_0_6"/>
<feature type="transmembrane region" description="Helical" evidence="13">
    <location>
        <begin position="67"/>
        <end position="94"/>
    </location>
</feature>
<comment type="caution">
    <text evidence="15">The sequence shown here is derived from an EMBL/GenBank/DDBJ whole genome shotgun (WGS) entry which is preliminary data.</text>
</comment>
<evidence type="ECO:0000256" key="12">
    <source>
        <dbReference type="SAM" id="MobiDB-lite"/>
    </source>
</evidence>
<evidence type="ECO:0000256" key="1">
    <source>
        <dbReference type="ARBA" id="ARBA00004429"/>
    </source>
</evidence>
<evidence type="ECO:0000256" key="9">
    <source>
        <dbReference type="ARBA" id="ARBA00022692"/>
    </source>
</evidence>
<keyword evidence="6" id="KW-0997">Cell inner membrane</keyword>
<feature type="transmembrane region" description="Helical" evidence="13">
    <location>
        <begin position="559"/>
        <end position="578"/>
    </location>
</feature>
<evidence type="ECO:0000256" key="3">
    <source>
        <dbReference type="ARBA" id="ARBA00009337"/>
    </source>
</evidence>
<dbReference type="InterPro" id="IPR001173">
    <property type="entry name" value="Glyco_trans_2-like"/>
</dbReference>
<gene>
    <name evidence="15" type="ORF">NB231_03260</name>
</gene>
<evidence type="ECO:0000256" key="10">
    <source>
        <dbReference type="ARBA" id="ARBA00022989"/>
    </source>
</evidence>
<name>A4BR93_9GAMM</name>
<dbReference type="STRING" id="314278.NB231_03260"/>
<keyword evidence="16" id="KW-1185">Reference proteome</keyword>
<evidence type="ECO:0000313" key="15">
    <source>
        <dbReference type="EMBL" id="EAR21715.1"/>
    </source>
</evidence>
<dbReference type="PANTHER" id="PTHR43867:SF5">
    <property type="entry name" value="GLUCANS BIOSYNTHESIS GLUCOSYLTRANSFERASE H"/>
    <property type="match status" value="1"/>
</dbReference>
<accession>A4BR93</accession>
<protein>
    <recommendedName>
        <fullName evidence="4">Glucans biosynthesis glucosyltransferase H</fullName>
    </recommendedName>
</protein>
<comment type="similarity">
    <text evidence="3">Belongs to the glycosyltransferase 2 family. OpgH subfamily.</text>
</comment>
<feature type="region of interest" description="Disordered" evidence="12">
    <location>
        <begin position="1"/>
        <end position="24"/>
    </location>
</feature>
<evidence type="ECO:0000256" key="2">
    <source>
        <dbReference type="ARBA" id="ARBA00005001"/>
    </source>
</evidence>
<dbReference type="AlphaFoldDB" id="A4BR93"/>
<reference evidence="15 16" key="1">
    <citation type="submission" date="2006-02" db="EMBL/GenBank/DDBJ databases">
        <authorList>
            <person name="Waterbury J."/>
            <person name="Ferriera S."/>
            <person name="Johnson J."/>
            <person name="Kravitz S."/>
            <person name="Halpern A."/>
            <person name="Remington K."/>
            <person name="Beeson K."/>
            <person name="Tran B."/>
            <person name="Rogers Y.-H."/>
            <person name="Friedman R."/>
            <person name="Venter J.C."/>
        </authorList>
    </citation>
    <scope>NUCLEOTIDE SEQUENCE [LARGE SCALE GENOMIC DNA]</scope>
    <source>
        <strain evidence="15 16">Nb-231</strain>
    </source>
</reference>
<feature type="transmembrane region" description="Helical" evidence="13">
    <location>
        <begin position="33"/>
        <end position="55"/>
    </location>
</feature>
<evidence type="ECO:0000256" key="13">
    <source>
        <dbReference type="SAM" id="Phobius"/>
    </source>
</evidence>
<dbReference type="NCBIfam" id="NF003958">
    <property type="entry name" value="PRK05454.2-1"/>
    <property type="match status" value="1"/>
</dbReference>
<dbReference type="PANTHER" id="PTHR43867">
    <property type="entry name" value="CELLULOSE SYNTHASE CATALYTIC SUBUNIT A [UDP-FORMING]"/>
    <property type="match status" value="1"/>
</dbReference>
<evidence type="ECO:0000313" key="16">
    <source>
        <dbReference type="Proteomes" id="UP000003374"/>
    </source>
</evidence>
<dbReference type="eggNOG" id="COG2943">
    <property type="taxonomic scope" value="Bacteria"/>
</dbReference>
<keyword evidence="10 13" id="KW-1133">Transmembrane helix</keyword>
<evidence type="ECO:0000256" key="4">
    <source>
        <dbReference type="ARBA" id="ARBA00020585"/>
    </source>
</evidence>
<evidence type="ECO:0000259" key="14">
    <source>
        <dbReference type="Pfam" id="PF13632"/>
    </source>
</evidence>
<keyword evidence="5" id="KW-1003">Cell membrane</keyword>
<dbReference type="GO" id="GO:0005886">
    <property type="term" value="C:plasma membrane"/>
    <property type="evidence" value="ECO:0007669"/>
    <property type="project" value="UniProtKB-SubCell"/>
</dbReference>
<dbReference type="EMBL" id="AAOF01000006">
    <property type="protein sequence ID" value="EAR21715.1"/>
    <property type="molecule type" value="Genomic_DNA"/>
</dbReference>
<evidence type="ECO:0000256" key="7">
    <source>
        <dbReference type="ARBA" id="ARBA00022676"/>
    </source>
</evidence>
<feature type="transmembrane region" description="Helical" evidence="13">
    <location>
        <begin position="533"/>
        <end position="553"/>
    </location>
</feature>
<keyword evidence="9 13" id="KW-0812">Transmembrane</keyword>
<dbReference type="InterPro" id="IPR029044">
    <property type="entry name" value="Nucleotide-diphossugar_trans"/>
</dbReference>
<comment type="pathway">
    <text evidence="2">Glycan metabolism; osmoregulated periplasmic glucan (OPG) biosynthesis.</text>
</comment>
<feature type="transmembrane region" description="Helical" evidence="13">
    <location>
        <begin position="446"/>
        <end position="469"/>
    </location>
</feature>
<keyword evidence="8 15" id="KW-0808">Transferase</keyword>
<keyword evidence="11 13" id="KW-0472">Membrane</keyword>